<evidence type="ECO:0000313" key="3">
    <source>
        <dbReference type="Proteomes" id="UP001597261"/>
    </source>
</evidence>
<accession>A0ABW4IV42</accession>
<keyword evidence="3" id="KW-1185">Reference proteome</keyword>
<keyword evidence="1" id="KW-0732">Signal</keyword>
<organism evidence="2 3">
    <name type="scientific">Streptomyces caeni</name>
    <dbReference type="NCBI Taxonomy" id="2307231"/>
    <lineage>
        <taxon>Bacteria</taxon>
        <taxon>Bacillati</taxon>
        <taxon>Actinomycetota</taxon>
        <taxon>Actinomycetes</taxon>
        <taxon>Kitasatosporales</taxon>
        <taxon>Streptomycetaceae</taxon>
        <taxon>Streptomyces</taxon>
    </lineage>
</organism>
<sequence length="548" mass="58496">MAKKRRGTAVAVAVATGVVGAGLALSPGSADASSGVAAWSSVQAVTDVRGVTAPNLLSPQLTQHPVAQGSLKLENPTDQVPYYGYLGDGTLLPDPALTQAPGVKVEASKTEPDKNVYLRLTGQHGADASYSYGTRFLFQGHEGGGSGYITRINLDADPAHRVTLLATKQADGTPLPTIDGATWDPWAKRLLLTAEKGNKGAVLQATPDIGSKVEDISFVTGRAGYEGIQNDSAGNVWMIEDTGGTSVATKTKVPSSFVYRLVPYNKRDLTKGGRLQALQVTSRRSGSPIEYQKVDAEHPTGGAFTDDQKDLSTYGPSLRTRWVTIHDTRSDTSGKAFDANALAKAAHATPFKRPENGQFRPGTDFREFYFDATGDTNTEATANAGYGGWGTLYKLTQRDPSSDEGRLSVFYAGDKEHTGLDNVTFLDRTHVAFVEDAGDTLHAQRGALDSGFVFDTSADYSHGRQPVRFLGEGRDPSATLDNMLSSAGGGFQNDGDNEITGIHVSNGDPGPGGILGARVPRLFHDGWRMFWTQQHGDNTTWEITPADR</sequence>
<proteinExistence type="predicted"/>
<dbReference type="EMBL" id="JBHUDX010000053">
    <property type="protein sequence ID" value="MFD1660383.1"/>
    <property type="molecule type" value="Genomic_DNA"/>
</dbReference>
<feature type="chain" id="PRO_5045379442" description="DUF839 domain-containing protein" evidence="1">
    <location>
        <begin position="33"/>
        <end position="548"/>
    </location>
</feature>
<reference evidence="3" key="1">
    <citation type="journal article" date="2019" name="Int. J. Syst. Evol. Microbiol.">
        <title>The Global Catalogue of Microorganisms (GCM) 10K type strain sequencing project: providing services to taxonomists for standard genome sequencing and annotation.</title>
        <authorList>
            <consortium name="The Broad Institute Genomics Platform"/>
            <consortium name="The Broad Institute Genome Sequencing Center for Infectious Disease"/>
            <person name="Wu L."/>
            <person name="Ma J."/>
        </authorList>
    </citation>
    <scope>NUCLEOTIDE SEQUENCE [LARGE SCALE GENOMIC DNA]</scope>
    <source>
        <strain evidence="3">CGMCC 1.12470</strain>
    </source>
</reference>
<protein>
    <recommendedName>
        <fullName evidence="4">DUF839 domain-containing protein</fullName>
    </recommendedName>
</protein>
<dbReference type="RefSeq" id="WP_381084422.1">
    <property type="nucleotide sequence ID" value="NZ_JBHUDX010000053.1"/>
</dbReference>
<dbReference type="Proteomes" id="UP001597261">
    <property type="component" value="Unassembled WGS sequence"/>
</dbReference>
<evidence type="ECO:0000313" key="2">
    <source>
        <dbReference type="EMBL" id="MFD1660383.1"/>
    </source>
</evidence>
<gene>
    <name evidence="2" type="ORF">ACFSL4_19775</name>
</gene>
<evidence type="ECO:0000256" key="1">
    <source>
        <dbReference type="SAM" id="SignalP"/>
    </source>
</evidence>
<feature type="signal peptide" evidence="1">
    <location>
        <begin position="1"/>
        <end position="32"/>
    </location>
</feature>
<name>A0ABW4IV42_9ACTN</name>
<comment type="caution">
    <text evidence="2">The sequence shown here is derived from an EMBL/GenBank/DDBJ whole genome shotgun (WGS) entry which is preliminary data.</text>
</comment>
<evidence type="ECO:0008006" key="4">
    <source>
        <dbReference type="Google" id="ProtNLM"/>
    </source>
</evidence>